<dbReference type="FunFam" id="2.10.25.10:FF:000012">
    <property type="entry name" value="Delta-like protein"/>
    <property type="match status" value="1"/>
</dbReference>
<evidence type="ECO:0000256" key="4">
    <source>
        <dbReference type="ARBA" id="ARBA00023157"/>
    </source>
</evidence>
<dbReference type="Proteomes" id="UP000472274">
    <property type="component" value="Unplaced"/>
</dbReference>
<dbReference type="GeneTree" id="ENSGT00980000198621"/>
<evidence type="ECO:0000313" key="9">
    <source>
        <dbReference type="Proteomes" id="UP000472274"/>
    </source>
</evidence>
<keyword evidence="4 6" id="KW-1015">Disulfide bond</keyword>
<dbReference type="Gene3D" id="2.10.25.10">
    <property type="entry name" value="Laminin"/>
    <property type="match status" value="3"/>
</dbReference>
<keyword evidence="1 6" id="KW-0245">EGF-like domain</keyword>
<dbReference type="GO" id="GO:0032991">
    <property type="term" value="C:protein-containing complex"/>
    <property type="evidence" value="ECO:0007669"/>
    <property type="project" value="TreeGrafter"/>
</dbReference>
<evidence type="ECO:0000256" key="5">
    <source>
        <dbReference type="ARBA" id="ARBA00023180"/>
    </source>
</evidence>
<dbReference type="SMART" id="SM00181">
    <property type="entry name" value="EGF"/>
    <property type="match status" value="3"/>
</dbReference>
<feature type="domain" description="EGF-like" evidence="7">
    <location>
        <begin position="103"/>
        <end position="139"/>
    </location>
</feature>
<dbReference type="PANTHER" id="PTHR24049">
    <property type="entry name" value="CRUMBS FAMILY MEMBER"/>
    <property type="match status" value="1"/>
</dbReference>
<sequence length="197" mass="21087">TQPTRHGVLTPPVRLSTPHPGLTCARDPCVNGGTCLAHPNGSRSCLCPPSFVGESCQFQDPCRPERCRNGGTCFPRLFHPSAPPTYTCSCPPGFTGDECQGAVGDPCFPSPCQKRGTCQRLSSAQYRCLCMEGWTGRCPDAWVLSQLWEGSGDWWLEQGGLGARTPGFSPQLWEGSGDWWLQQGGGVGAGGLEQGEL</sequence>
<proteinExistence type="predicted"/>
<dbReference type="SUPFAM" id="SSF57196">
    <property type="entry name" value="EGF/Laminin"/>
    <property type="match status" value="3"/>
</dbReference>
<dbReference type="PROSITE" id="PS50026">
    <property type="entry name" value="EGF_3"/>
    <property type="match status" value="3"/>
</dbReference>
<comment type="caution">
    <text evidence="6">Lacks conserved residue(s) required for the propagation of feature annotation.</text>
</comment>
<dbReference type="PROSITE" id="PS00022">
    <property type="entry name" value="EGF_1"/>
    <property type="match status" value="2"/>
</dbReference>
<dbReference type="InParanoid" id="A0A674JDN1"/>
<dbReference type="InterPro" id="IPR051022">
    <property type="entry name" value="Notch_Cell-Fate_Det"/>
</dbReference>
<protein>
    <recommendedName>
        <fullName evidence="7">EGF-like domain-containing protein</fullName>
    </recommendedName>
</protein>
<feature type="domain" description="EGF-like" evidence="7">
    <location>
        <begin position="58"/>
        <end position="100"/>
    </location>
</feature>
<evidence type="ECO:0000256" key="3">
    <source>
        <dbReference type="ARBA" id="ARBA00022737"/>
    </source>
</evidence>
<dbReference type="PANTHER" id="PTHR24049:SF22">
    <property type="entry name" value="DROSOPHILA CRUMBS HOMOLOG"/>
    <property type="match status" value="1"/>
</dbReference>
<evidence type="ECO:0000256" key="1">
    <source>
        <dbReference type="ARBA" id="ARBA00022536"/>
    </source>
</evidence>
<keyword evidence="9" id="KW-1185">Reference proteome</keyword>
<dbReference type="Ensembl" id="ENSTMTT00000020095.1">
    <property type="protein sequence ID" value="ENSTMTP00000019410.1"/>
    <property type="gene ID" value="ENSTMTG00000014259.1"/>
</dbReference>
<dbReference type="GO" id="GO:0045197">
    <property type="term" value="P:establishment or maintenance of epithelial cell apical/basal polarity"/>
    <property type="evidence" value="ECO:0007669"/>
    <property type="project" value="TreeGrafter"/>
</dbReference>
<organism evidence="8 9">
    <name type="scientific">Terrapene triunguis</name>
    <name type="common">Three-toed box turtle</name>
    <dbReference type="NCBI Taxonomy" id="2587831"/>
    <lineage>
        <taxon>Eukaryota</taxon>
        <taxon>Metazoa</taxon>
        <taxon>Chordata</taxon>
        <taxon>Craniata</taxon>
        <taxon>Vertebrata</taxon>
        <taxon>Euteleostomi</taxon>
        <taxon>Archelosauria</taxon>
        <taxon>Testudinata</taxon>
        <taxon>Testudines</taxon>
        <taxon>Cryptodira</taxon>
        <taxon>Durocryptodira</taxon>
        <taxon>Testudinoidea</taxon>
        <taxon>Emydidae</taxon>
        <taxon>Terrapene</taxon>
    </lineage>
</organism>
<keyword evidence="2" id="KW-0732">Signal</keyword>
<feature type="disulfide bond" evidence="6">
    <location>
        <begin position="90"/>
        <end position="99"/>
    </location>
</feature>
<evidence type="ECO:0000313" key="8">
    <source>
        <dbReference type="Ensembl" id="ENSTMTP00000019410.1"/>
    </source>
</evidence>
<name>A0A674JDN1_9SAUR</name>
<keyword evidence="3" id="KW-0677">Repeat</keyword>
<reference evidence="8" key="1">
    <citation type="submission" date="2025-08" db="UniProtKB">
        <authorList>
            <consortium name="Ensembl"/>
        </authorList>
    </citation>
    <scope>IDENTIFICATION</scope>
</reference>
<dbReference type="GO" id="GO:0007157">
    <property type="term" value="P:heterophilic cell-cell adhesion via plasma membrane cell adhesion molecules"/>
    <property type="evidence" value="ECO:0007669"/>
    <property type="project" value="TreeGrafter"/>
</dbReference>
<feature type="domain" description="EGF-like" evidence="7">
    <location>
        <begin position="20"/>
        <end position="57"/>
    </location>
</feature>
<evidence type="ECO:0000256" key="2">
    <source>
        <dbReference type="ARBA" id="ARBA00022729"/>
    </source>
</evidence>
<evidence type="ECO:0000256" key="6">
    <source>
        <dbReference type="PROSITE-ProRule" id="PRU00076"/>
    </source>
</evidence>
<dbReference type="CDD" id="cd00054">
    <property type="entry name" value="EGF_CA"/>
    <property type="match status" value="1"/>
</dbReference>
<evidence type="ECO:0000259" key="7">
    <source>
        <dbReference type="PROSITE" id="PS50026"/>
    </source>
</evidence>
<dbReference type="AlphaFoldDB" id="A0A674JDN1"/>
<keyword evidence="5" id="KW-0325">Glycoprotein</keyword>
<feature type="disulfide bond" evidence="6">
    <location>
        <begin position="47"/>
        <end position="56"/>
    </location>
</feature>
<dbReference type="GO" id="GO:0005886">
    <property type="term" value="C:plasma membrane"/>
    <property type="evidence" value="ECO:0007669"/>
    <property type="project" value="TreeGrafter"/>
</dbReference>
<dbReference type="InterPro" id="IPR000742">
    <property type="entry name" value="EGF"/>
</dbReference>
<accession>A0A674JDN1</accession>
<reference evidence="8" key="2">
    <citation type="submission" date="2025-09" db="UniProtKB">
        <authorList>
            <consortium name="Ensembl"/>
        </authorList>
    </citation>
    <scope>IDENTIFICATION</scope>
</reference>
<dbReference type="Pfam" id="PF00008">
    <property type="entry name" value="EGF"/>
    <property type="match status" value="3"/>
</dbReference>
<dbReference type="PROSITE" id="PS01186">
    <property type="entry name" value="EGF_2"/>
    <property type="match status" value="1"/>
</dbReference>